<evidence type="ECO:0000256" key="1">
    <source>
        <dbReference type="SAM" id="MobiDB-lite"/>
    </source>
</evidence>
<feature type="compositionally biased region" description="Basic residues" evidence="1">
    <location>
        <begin position="1"/>
        <end position="18"/>
    </location>
</feature>
<name>A0A6H1ZJD0_9ZZZZ</name>
<dbReference type="Gene3D" id="1.10.10.60">
    <property type="entry name" value="Homeodomain-like"/>
    <property type="match status" value="1"/>
</dbReference>
<proteinExistence type="predicted"/>
<dbReference type="EMBL" id="MT144656">
    <property type="protein sequence ID" value="QJH96606.1"/>
    <property type="molecule type" value="Genomic_DNA"/>
</dbReference>
<feature type="region of interest" description="Disordered" evidence="1">
    <location>
        <begin position="1"/>
        <end position="27"/>
    </location>
</feature>
<dbReference type="InterPro" id="IPR009057">
    <property type="entry name" value="Homeodomain-like_sf"/>
</dbReference>
<dbReference type="SUPFAM" id="SSF46689">
    <property type="entry name" value="Homeodomain-like"/>
    <property type="match status" value="1"/>
</dbReference>
<reference evidence="2" key="1">
    <citation type="submission" date="2020-03" db="EMBL/GenBank/DDBJ databases">
        <title>The deep terrestrial virosphere.</title>
        <authorList>
            <person name="Holmfeldt K."/>
            <person name="Nilsson E."/>
            <person name="Simone D."/>
            <person name="Lopez-Fernandez M."/>
            <person name="Wu X."/>
            <person name="de Brujin I."/>
            <person name="Lundin D."/>
            <person name="Andersson A."/>
            <person name="Bertilsson S."/>
            <person name="Dopson M."/>
        </authorList>
    </citation>
    <scope>NUCLEOTIDE SEQUENCE</scope>
    <source>
        <strain evidence="2">TM448A00811</strain>
        <strain evidence="3">TM448B00775</strain>
    </source>
</reference>
<accession>A0A6H1ZJD0</accession>
<dbReference type="EMBL" id="MT144068">
    <property type="protein sequence ID" value="QJA48036.1"/>
    <property type="molecule type" value="Genomic_DNA"/>
</dbReference>
<evidence type="ECO:0000313" key="2">
    <source>
        <dbReference type="EMBL" id="QJA48036.1"/>
    </source>
</evidence>
<dbReference type="AlphaFoldDB" id="A0A6H1ZJD0"/>
<evidence type="ECO:0000313" key="3">
    <source>
        <dbReference type="EMBL" id="QJH96606.1"/>
    </source>
</evidence>
<feature type="region of interest" description="Disordered" evidence="1">
    <location>
        <begin position="149"/>
        <end position="168"/>
    </location>
</feature>
<sequence>MAAKKKIAKVKPKKKHPGGRPTKFNKEIKAKAEKLSRRGFTDQEIADILDVNKTTIVRWKLKHAEFCTSMGLWKEQADDKVEKSLFERACGYSHPDTKAQWVETTELIDGELVKCGKWVYADMIKHYPPDTPAASLWLRNRRPKDWRDKIDHELGGKDGGPIEIQSSPEEKKMLQAIAKELFKKADG</sequence>
<organism evidence="2">
    <name type="scientific">viral metagenome</name>
    <dbReference type="NCBI Taxonomy" id="1070528"/>
    <lineage>
        <taxon>unclassified sequences</taxon>
        <taxon>metagenomes</taxon>
        <taxon>organismal metagenomes</taxon>
    </lineage>
</organism>
<gene>
    <name evidence="2" type="ORF">TM448A00811_0018</name>
    <name evidence="3" type="ORF">TM448B00775_0031</name>
</gene>
<protein>
    <submittedName>
        <fullName evidence="2">Putative DNA binding, helix-turn-helix domain containing protein</fullName>
    </submittedName>
</protein>